<organism evidence="1 3">
    <name type="scientific">Holothuria leucospilota</name>
    <name type="common">Black long sea cucumber</name>
    <name type="synonym">Mertensiothuria leucospilota</name>
    <dbReference type="NCBI Taxonomy" id="206669"/>
    <lineage>
        <taxon>Eukaryota</taxon>
        <taxon>Metazoa</taxon>
        <taxon>Echinodermata</taxon>
        <taxon>Eleutherozoa</taxon>
        <taxon>Echinozoa</taxon>
        <taxon>Holothuroidea</taxon>
        <taxon>Aspidochirotacea</taxon>
        <taxon>Aspidochirotida</taxon>
        <taxon>Holothuriidae</taxon>
        <taxon>Holothuria</taxon>
    </lineage>
</organism>
<dbReference type="Proteomes" id="UP001152320">
    <property type="component" value="Chromosome 18"/>
</dbReference>
<comment type="caution">
    <text evidence="1">The sequence shown here is derived from an EMBL/GenBank/DDBJ whole genome shotgun (WGS) entry which is preliminary data.</text>
</comment>
<evidence type="ECO:0000313" key="3">
    <source>
        <dbReference type="Proteomes" id="UP001152320"/>
    </source>
</evidence>
<accession>A0A9Q0YJK2</accession>
<sequence length="121" mass="14045">MDVQRRRKRICAVALLQIHSEESELQNFAVLQNTTGILPILASTFRRGEVPRVRGFIENTVQRYDDLDFKFHFRLDRCTADILINYLGNSNIRTLETYLGGTPALTLKKQLLMFLWFVGKV</sequence>
<dbReference type="OrthoDB" id="2668416at2759"/>
<dbReference type="Proteomes" id="UP001152320">
    <property type="component" value="Chromosome 23"/>
</dbReference>
<proteinExistence type="predicted"/>
<keyword evidence="3" id="KW-1185">Reference proteome</keyword>
<reference evidence="1" key="1">
    <citation type="submission" date="2021-10" db="EMBL/GenBank/DDBJ databases">
        <title>Tropical sea cucumber genome reveals ecological adaptation and Cuvierian tubules defense mechanism.</title>
        <authorList>
            <person name="Chen T."/>
        </authorList>
    </citation>
    <scope>NUCLEOTIDE SEQUENCE</scope>
    <source>
        <strain evidence="1">Nanhai2018</strain>
        <tissue evidence="1">Muscle</tissue>
    </source>
</reference>
<name>A0A9Q0YJK2_HOLLE</name>
<evidence type="ECO:0000313" key="2">
    <source>
        <dbReference type="EMBL" id="KAJ8025303.1"/>
    </source>
</evidence>
<dbReference type="EMBL" id="JAIZAY010000018">
    <property type="protein sequence ID" value="KAJ8025303.1"/>
    <property type="molecule type" value="Genomic_DNA"/>
</dbReference>
<protein>
    <submittedName>
        <fullName evidence="1">Uncharacterized protein</fullName>
    </submittedName>
</protein>
<dbReference type="EMBL" id="JAIZAY010000023">
    <property type="protein sequence ID" value="KAJ8019951.1"/>
    <property type="molecule type" value="Genomic_DNA"/>
</dbReference>
<dbReference type="AlphaFoldDB" id="A0A9Q0YJK2"/>
<gene>
    <name evidence="2" type="ORF">HOLleu_35475</name>
    <name evidence="1" type="ORF">HOLleu_41742</name>
</gene>
<evidence type="ECO:0000313" key="1">
    <source>
        <dbReference type="EMBL" id="KAJ8019951.1"/>
    </source>
</evidence>